<comment type="subcellular location">
    <subcellularLocation>
        <location evidence="1">Membrane</location>
        <topology evidence="1">Multi-pass membrane protein</topology>
    </subcellularLocation>
</comment>
<dbReference type="PANTHER" id="PTHR23112:SF37">
    <property type="entry name" value="G PROTEIN-COUPLED RECEPTOR GPR1"/>
    <property type="match status" value="1"/>
</dbReference>
<feature type="transmembrane region" description="Helical" evidence="6">
    <location>
        <begin position="93"/>
        <end position="115"/>
    </location>
</feature>
<keyword evidence="9" id="KW-1185">Reference proteome</keyword>
<dbReference type="AlphaFoldDB" id="A0A507QYN4"/>
<evidence type="ECO:0000256" key="6">
    <source>
        <dbReference type="SAM" id="Phobius"/>
    </source>
</evidence>
<sequence>MVFWRTNYIRYIGYNQYVVLIYNLLLADMLQSLAFILSVKWVAKKQILATAPACYAQGLLLQIGDPGSGLFVFAISVHTFLLVSMRRKLPYRVFVAIVVGLWAFIILLVILPPALFGRDAFVPSGAWCWISEEHETCRLWLHYIWIFISEFGTVCLYAIAVFQLRQQISKSAILGSSQAQNLQRLRRVVGYMVLYPIAYIVLSLPLAAGRMAIMNGRTPSLAYFCVAGAVMTSSGLVDVFLYTLTRRNLLVDSESSDSHSDNRFADTKYGHNIDLSHQTIITAGRNDGARSYFPTGSRLSGGDANASAHAIARDGSMDAIIVGSGQEVVELVPLGKVYQQTTIEVTSEPAYPSDSNSNAGSSLRRGSSGSSSNGRRHGRRWPE</sequence>
<evidence type="ECO:0000256" key="1">
    <source>
        <dbReference type="ARBA" id="ARBA00004141"/>
    </source>
</evidence>
<dbReference type="PANTHER" id="PTHR23112">
    <property type="entry name" value="G PROTEIN-COUPLED RECEPTOR 157-RELATED"/>
    <property type="match status" value="1"/>
</dbReference>
<feature type="domain" description="G protein-coupled receptor GPR1/2/3 C-terminal" evidence="7">
    <location>
        <begin position="180"/>
        <end position="249"/>
    </location>
</feature>
<evidence type="ECO:0000256" key="2">
    <source>
        <dbReference type="ARBA" id="ARBA00022692"/>
    </source>
</evidence>
<dbReference type="OrthoDB" id="100006at2759"/>
<name>A0A507QYN4_MONPU</name>
<evidence type="ECO:0000313" key="8">
    <source>
        <dbReference type="EMBL" id="TQB73147.1"/>
    </source>
</evidence>
<feature type="region of interest" description="Disordered" evidence="5">
    <location>
        <begin position="346"/>
        <end position="383"/>
    </location>
</feature>
<dbReference type="InterPro" id="IPR022596">
    <property type="entry name" value="GPR1/2/3_C"/>
</dbReference>
<feature type="compositionally biased region" description="Low complexity" evidence="5">
    <location>
        <begin position="355"/>
        <end position="373"/>
    </location>
</feature>
<dbReference type="GO" id="GO:0004930">
    <property type="term" value="F:G protein-coupled receptor activity"/>
    <property type="evidence" value="ECO:0007669"/>
    <property type="project" value="TreeGrafter"/>
</dbReference>
<gene>
    <name evidence="8" type="ORF">MPDQ_006064</name>
</gene>
<accession>A0A507QYN4</accession>
<organism evidence="8 9">
    <name type="scientific">Monascus purpureus</name>
    <name type="common">Red mold</name>
    <name type="synonym">Monascus anka</name>
    <dbReference type="NCBI Taxonomy" id="5098"/>
    <lineage>
        <taxon>Eukaryota</taxon>
        <taxon>Fungi</taxon>
        <taxon>Dikarya</taxon>
        <taxon>Ascomycota</taxon>
        <taxon>Pezizomycotina</taxon>
        <taxon>Eurotiomycetes</taxon>
        <taxon>Eurotiomycetidae</taxon>
        <taxon>Eurotiales</taxon>
        <taxon>Aspergillaceae</taxon>
        <taxon>Monascus</taxon>
    </lineage>
</organism>
<comment type="caution">
    <text evidence="8">The sequence shown here is derived from an EMBL/GenBank/DDBJ whole genome shotgun (WGS) entry which is preliminary data.</text>
</comment>
<dbReference type="Pfam" id="PF11970">
    <property type="entry name" value="GPR_Gpa2_C"/>
    <property type="match status" value="1"/>
</dbReference>
<feature type="transmembrane region" description="Helical" evidence="6">
    <location>
        <begin position="20"/>
        <end position="39"/>
    </location>
</feature>
<protein>
    <recommendedName>
        <fullName evidence="7">G protein-coupled receptor GPR1/2/3 C-terminal domain-containing protein</fullName>
    </recommendedName>
</protein>
<evidence type="ECO:0000256" key="5">
    <source>
        <dbReference type="SAM" id="MobiDB-lite"/>
    </source>
</evidence>
<evidence type="ECO:0000259" key="7">
    <source>
        <dbReference type="Pfam" id="PF11970"/>
    </source>
</evidence>
<dbReference type="GO" id="GO:0005886">
    <property type="term" value="C:plasma membrane"/>
    <property type="evidence" value="ECO:0007669"/>
    <property type="project" value="TreeGrafter"/>
</dbReference>
<keyword evidence="4 6" id="KW-0472">Membrane</keyword>
<dbReference type="Gene3D" id="1.20.1070.10">
    <property type="entry name" value="Rhodopsin 7-helix transmembrane proteins"/>
    <property type="match status" value="1"/>
</dbReference>
<feature type="transmembrane region" description="Helical" evidence="6">
    <location>
        <begin position="220"/>
        <end position="244"/>
    </location>
</feature>
<feature type="transmembrane region" description="Helical" evidence="6">
    <location>
        <begin position="59"/>
        <end position="81"/>
    </location>
</feature>
<dbReference type="GO" id="GO:0007189">
    <property type="term" value="P:adenylate cyclase-activating G protein-coupled receptor signaling pathway"/>
    <property type="evidence" value="ECO:0007669"/>
    <property type="project" value="TreeGrafter"/>
</dbReference>
<dbReference type="SUPFAM" id="SSF81321">
    <property type="entry name" value="Family A G protein-coupled receptor-like"/>
    <property type="match status" value="1"/>
</dbReference>
<dbReference type="EMBL" id="VIFY01000049">
    <property type="protein sequence ID" value="TQB73147.1"/>
    <property type="molecule type" value="Genomic_DNA"/>
</dbReference>
<proteinExistence type="predicted"/>
<feature type="transmembrane region" description="Helical" evidence="6">
    <location>
        <begin position="140"/>
        <end position="162"/>
    </location>
</feature>
<reference evidence="8 9" key="1">
    <citation type="submission" date="2019-06" db="EMBL/GenBank/DDBJ databases">
        <title>Wine fermentation using esterase from Monascus purpureus.</title>
        <authorList>
            <person name="Geng C."/>
            <person name="Zhang Y."/>
        </authorList>
    </citation>
    <scope>NUCLEOTIDE SEQUENCE [LARGE SCALE GENOMIC DNA]</scope>
    <source>
        <strain evidence="8">HQ1</strain>
    </source>
</reference>
<dbReference type="Proteomes" id="UP000319663">
    <property type="component" value="Unassembled WGS sequence"/>
</dbReference>
<evidence type="ECO:0000313" key="9">
    <source>
        <dbReference type="Proteomes" id="UP000319663"/>
    </source>
</evidence>
<evidence type="ECO:0000256" key="3">
    <source>
        <dbReference type="ARBA" id="ARBA00022989"/>
    </source>
</evidence>
<keyword evidence="2 6" id="KW-0812">Transmembrane</keyword>
<evidence type="ECO:0000256" key="4">
    <source>
        <dbReference type="ARBA" id="ARBA00023136"/>
    </source>
</evidence>
<keyword evidence="3 6" id="KW-1133">Transmembrane helix</keyword>
<feature type="compositionally biased region" description="Basic residues" evidence="5">
    <location>
        <begin position="374"/>
        <end position="383"/>
    </location>
</feature>
<feature type="transmembrane region" description="Helical" evidence="6">
    <location>
        <begin position="188"/>
        <end position="208"/>
    </location>
</feature>
<dbReference type="STRING" id="5098.A0A507QYN4"/>